<dbReference type="EMBL" id="VIRM01000032">
    <property type="protein sequence ID" value="TQS18451.1"/>
    <property type="molecule type" value="Genomic_DNA"/>
</dbReference>
<dbReference type="RefSeq" id="WP_142621630.1">
    <property type="nucleotide sequence ID" value="NZ_VIRM01000032.1"/>
</dbReference>
<evidence type="ECO:0000259" key="3">
    <source>
        <dbReference type="Pfam" id="PF12697"/>
    </source>
</evidence>
<feature type="region of interest" description="Disordered" evidence="1">
    <location>
        <begin position="641"/>
        <end position="664"/>
    </location>
</feature>
<dbReference type="InterPro" id="IPR000073">
    <property type="entry name" value="AB_hydrolase_1"/>
</dbReference>
<protein>
    <submittedName>
        <fullName evidence="4">Alpha/beta fold hydrolase</fullName>
    </submittedName>
</protein>
<comment type="caution">
    <text evidence="4">The sequence shown here is derived from an EMBL/GenBank/DDBJ whole genome shotgun (WGS) entry which is preliminary data.</text>
</comment>
<dbReference type="PANTHER" id="PTHR43689:SF8">
    <property type="entry name" value="ALPHA_BETA-HYDROLASES SUPERFAMILY PROTEIN"/>
    <property type="match status" value="1"/>
</dbReference>
<evidence type="ECO:0000313" key="5">
    <source>
        <dbReference type="Proteomes" id="UP000316541"/>
    </source>
</evidence>
<dbReference type="Gene3D" id="3.40.50.720">
    <property type="entry name" value="NAD(P)-binding Rossmann-like Domain"/>
    <property type="match status" value="1"/>
</dbReference>
<keyword evidence="4" id="KW-0378">Hydrolase</keyword>
<accession>A0A544YNV2</accession>
<name>A0A544YNV2_9ACTN</name>
<sequence length="664" mass="70538">MIGNSGAETGPRPAFHSDRPSPDDRTALRERAAQRDRAAADGEAARAGRAEVPPPGDRHALVLGATGFVGRHLVLALGHAGVRVSTANRSRASYGRLVRWLAEHGHDEAPADLGADLTQPSPIEGTPIEGALGDVTEVYNCAGAYRFGMQADEARRANVESVRSVVAFAARLPRLRRLVHVSGYRVGGQDPRPWSEERRRETYRALGAYEASKMEADAVFRFEAERLGVPWSVVNPASVIGDSVTGEAGQYLGLASTLRDLWQGGLPAVPGNARTFVPVVAVDYLARFMTLLPVDETAERASYWLLDDDTPALPDLVALVAAHYRVKAPRARVPVAVVRRLPRGLTRADPETLTFLSGDRYPTGPARAFAARHGLAMPDTATTIRRWADHLAVSRFGDAPAGGRRFTAPGGVRTFELGEPAAPTVVLPGLPVNADTWAPVVTALGRARAADLPGLGMSAGDRDDWPSWLAALVTETGARHLVGHSIGAAAAVEAAAAQPDAVERLTLVAPFFLQARSASVPRLLARWHLGRVSARALAERLTGDPAHAPALRTSVADLRRGAAAATARLLTAAASPRWRADLRAGLARYRGDVHVVVGSRDPLSPEGRALLDTLPRAEVTVIPDAGHHPQLTHPEEVAHAVAGGAPPRVREPFSPSGRSARSLG</sequence>
<dbReference type="GO" id="GO:0016787">
    <property type="term" value="F:hydrolase activity"/>
    <property type="evidence" value="ECO:0007669"/>
    <property type="project" value="UniProtKB-KW"/>
</dbReference>
<feature type="domain" description="Thioester reductase (TE)" evidence="2">
    <location>
        <begin position="64"/>
        <end position="289"/>
    </location>
</feature>
<evidence type="ECO:0000313" key="4">
    <source>
        <dbReference type="EMBL" id="TQS18451.1"/>
    </source>
</evidence>
<dbReference type="PANTHER" id="PTHR43689">
    <property type="entry name" value="HYDROLASE"/>
    <property type="match status" value="1"/>
</dbReference>
<dbReference type="InterPro" id="IPR013120">
    <property type="entry name" value="FAR_NAD-bd"/>
</dbReference>
<dbReference type="InterPro" id="IPR036291">
    <property type="entry name" value="NAD(P)-bd_dom_sf"/>
</dbReference>
<dbReference type="SUPFAM" id="SSF53474">
    <property type="entry name" value="alpha/beta-Hydrolases"/>
    <property type="match status" value="1"/>
</dbReference>
<proteinExistence type="predicted"/>
<feature type="domain" description="AB hydrolase-1" evidence="3">
    <location>
        <begin position="425"/>
        <end position="639"/>
    </location>
</feature>
<feature type="compositionally biased region" description="Basic and acidic residues" evidence="1">
    <location>
        <begin position="15"/>
        <end position="49"/>
    </location>
</feature>
<reference evidence="4 5" key="1">
    <citation type="submission" date="2019-07" db="EMBL/GenBank/DDBJ databases">
        <title>Microbispora hainanensis DSM 45428.</title>
        <authorList>
            <person name="Thawai C."/>
        </authorList>
    </citation>
    <scope>NUCLEOTIDE SEQUENCE [LARGE SCALE GENOMIC DNA]</scope>
    <source>
        <strain evidence="4 5">DSM 45428</strain>
    </source>
</reference>
<dbReference type="Pfam" id="PF07993">
    <property type="entry name" value="NAD_binding_4"/>
    <property type="match status" value="1"/>
</dbReference>
<gene>
    <name evidence="4" type="ORF">FLX08_24215</name>
</gene>
<dbReference type="SUPFAM" id="SSF51735">
    <property type="entry name" value="NAD(P)-binding Rossmann-fold domains"/>
    <property type="match status" value="1"/>
</dbReference>
<evidence type="ECO:0000256" key="1">
    <source>
        <dbReference type="SAM" id="MobiDB-lite"/>
    </source>
</evidence>
<organism evidence="4 5">
    <name type="scientific">Microbispora hainanensis</name>
    <dbReference type="NCBI Taxonomy" id="568844"/>
    <lineage>
        <taxon>Bacteria</taxon>
        <taxon>Bacillati</taxon>
        <taxon>Actinomycetota</taxon>
        <taxon>Actinomycetes</taxon>
        <taxon>Streptosporangiales</taxon>
        <taxon>Streptosporangiaceae</taxon>
        <taxon>Microbispora</taxon>
    </lineage>
</organism>
<dbReference type="AlphaFoldDB" id="A0A544YNV2"/>
<dbReference type="Gene3D" id="3.40.50.1820">
    <property type="entry name" value="alpha/beta hydrolase"/>
    <property type="match status" value="1"/>
</dbReference>
<dbReference type="Pfam" id="PF12697">
    <property type="entry name" value="Abhydrolase_6"/>
    <property type="match status" value="1"/>
</dbReference>
<evidence type="ECO:0000259" key="2">
    <source>
        <dbReference type="Pfam" id="PF07993"/>
    </source>
</evidence>
<dbReference type="Proteomes" id="UP000316541">
    <property type="component" value="Unassembled WGS sequence"/>
</dbReference>
<feature type="region of interest" description="Disordered" evidence="1">
    <location>
        <begin position="1"/>
        <end position="56"/>
    </location>
</feature>
<dbReference type="InterPro" id="IPR029058">
    <property type="entry name" value="AB_hydrolase_fold"/>
</dbReference>